<organism evidence="8 9">
    <name type="scientific">Rhizobium loti</name>
    <name type="common">Mesorhizobium loti</name>
    <dbReference type="NCBI Taxonomy" id="381"/>
    <lineage>
        <taxon>Bacteria</taxon>
        <taxon>Pseudomonadati</taxon>
        <taxon>Pseudomonadota</taxon>
        <taxon>Alphaproteobacteria</taxon>
        <taxon>Hyphomicrobiales</taxon>
        <taxon>Phyllobacteriaceae</taxon>
        <taxon>Mesorhizobium</taxon>
    </lineage>
</organism>
<evidence type="ECO:0000313" key="8">
    <source>
        <dbReference type="EMBL" id="KUM23895.1"/>
    </source>
</evidence>
<accession>A0A101KN89</accession>
<evidence type="ECO:0000256" key="4">
    <source>
        <dbReference type="ARBA" id="ARBA00023002"/>
    </source>
</evidence>
<dbReference type="PRINTS" id="PR00090">
    <property type="entry name" value="RNGDIOXGNASE"/>
</dbReference>
<dbReference type="PANTHER" id="PTHR43756:SF5">
    <property type="entry name" value="CHOLINE MONOOXYGENASE, CHLOROPLASTIC"/>
    <property type="match status" value="1"/>
</dbReference>
<evidence type="ECO:0000259" key="7">
    <source>
        <dbReference type="PROSITE" id="PS51296"/>
    </source>
</evidence>
<dbReference type="Pfam" id="PF00848">
    <property type="entry name" value="Ring_hydroxyl_A"/>
    <property type="match status" value="1"/>
</dbReference>
<dbReference type="InterPro" id="IPR015879">
    <property type="entry name" value="Ring_hydroxy_dOase_asu_C_dom"/>
</dbReference>
<dbReference type="Proteomes" id="UP000053176">
    <property type="component" value="Unassembled WGS sequence"/>
</dbReference>
<dbReference type="Pfam" id="PF00355">
    <property type="entry name" value="Rieske"/>
    <property type="match status" value="1"/>
</dbReference>
<dbReference type="PROSITE" id="PS51296">
    <property type="entry name" value="RIESKE"/>
    <property type="match status" value="1"/>
</dbReference>
<sequence>MQSVSISFSSFCLFQDSIFVARFPFGQCARSISMSKASSNTKVKARETSGASDEFYVGLRRLEKSLPKSMYFDPAQYDRELKAVWYKEWNYVCRSEAIDRGSFRRHTIGDQNILIVRDAQGDLHAYHNTCRHRGSSLCTEQEGKFHTGSIVCPYHGWTYALDGKLSGVPGLSMPSDFDKASFSLFPVAVSVWRGFVFINLDATAVPNFEPFGARVASLANWPLEDLRLGYSFSEKIACNWKIFWENSSECYHCPGVHPELAQLVPMVGRGILDKRQDPNWQENQHKPHPRFQGGIAEGVMTYSMNGQTKASPFPGLTEEDLHTGIGLRTNWPSLIIAANIDVVRTIRVRPLGAEETEVSVEYFFSEENLANPEFDRESNIEFTRRVLEQDARICEINQEGLRSVEFESGVLMPSENYVLAFQEWVLSRLD</sequence>
<protein>
    <recommendedName>
        <fullName evidence="7">Rieske domain-containing protein</fullName>
    </recommendedName>
</protein>
<dbReference type="InterPro" id="IPR036922">
    <property type="entry name" value="Rieske_2Fe-2S_sf"/>
</dbReference>
<comment type="cofactor">
    <cofactor evidence="1">
        <name>Fe cation</name>
        <dbReference type="ChEBI" id="CHEBI:24875"/>
    </cofactor>
</comment>
<dbReference type="Gene3D" id="2.102.10.10">
    <property type="entry name" value="Rieske [2Fe-2S] iron-sulphur domain"/>
    <property type="match status" value="1"/>
</dbReference>
<feature type="domain" description="Rieske" evidence="7">
    <location>
        <begin position="90"/>
        <end position="198"/>
    </location>
</feature>
<name>A0A101KN89_RHILI</name>
<proteinExistence type="predicted"/>
<evidence type="ECO:0000256" key="2">
    <source>
        <dbReference type="ARBA" id="ARBA00022714"/>
    </source>
</evidence>
<dbReference type="Gene3D" id="3.90.380.10">
    <property type="entry name" value="Naphthalene 1,2-dioxygenase Alpha Subunit, Chain A, domain 1"/>
    <property type="match status" value="1"/>
</dbReference>
<keyword evidence="5" id="KW-0408">Iron</keyword>
<comment type="caution">
    <text evidence="8">The sequence shown here is derived from an EMBL/GenBank/DDBJ whole genome shotgun (WGS) entry which is preliminary data.</text>
</comment>
<keyword evidence="3" id="KW-0479">Metal-binding</keyword>
<dbReference type="InterPro" id="IPR017941">
    <property type="entry name" value="Rieske_2Fe-2S"/>
</dbReference>
<keyword evidence="2" id="KW-0001">2Fe-2S</keyword>
<dbReference type="GO" id="GO:0005506">
    <property type="term" value="F:iron ion binding"/>
    <property type="evidence" value="ECO:0007669"/>
    <property type="project" value="InterPro"/>
</dbReference>
<reference evidence="8 9" key="1">
    <citation type="submission" date="2015-12" db="EMBL/GenBank/DDBJ databases">
        <title>Draft genome sequence of Mesorhizobium sp. UFLA 01-765, a multitolerant efficient symbiont and plant-growth promoting strain isolated from Zn-mining soil using Leucaena leucocephala as a trap plant.</title>
        <authorList>
            <person name="Rangel W.M."/>
            <person name="Thijs S."/>
            <person name="Longatti S.M."/>
            <person name="Moreira F.M."/>
            <person name="Weyens N."/>
            <person name="Vangronsveld J."/>
            <person name="Van Hamme J.D."/>
            <person name="Bottos E.M."/>
            <person name="Rineau F."/>
        </authorList>
    </citation>
    <scope>NUCLEOTIDE SEQUENCE [LARGE SCALE GENOMIC DNA]</scope>
    <source>
        <strain evidence="8 9">UFLA 01-765</strain>
    </source>
</reference>
<dbReference type="SUPFAM" id="SSF55961">
    <property type="entry name" value="Bet v1-like"/>
    <property type="match status" value="1"/>
</dbReference>
<keyword evidence="6" id="KW-0411">Iron-sulfur</keyword>
<dbReference type="EMBL" id="LPWA01000152">
    <property type="protein sequence ID" value="KUM23895.1"/>
    <property type="molecule type" value="Genomic_DNA"/>
</dbReference>
<dbReference type="GO" id="GO:0016491">
    <property type="term" value="F:oxidoreductase activity"/>
    <property type="evidence" value="ECO:0007669"/>
    <property type="project" value="UniProtKB-KW"/>
</dbReference>
<evidence type="ECO:0000256" key="6">
    <source>
        <dbReference type="ARBA" id="ARBA00023014"/>
    </source>
</evidence>
<evidence type="ECO:0000313" key="9">
    <source>
        <dbReference type="Proteomes" id="UP000053176"/>
    </source>
</evidence>
<dbReference type="CDD" id="cd03469">
    <property type="entry name" value="Rieske_RO_Alpha_N"/>
    <property type="match status" value="1"/>
</dbReference>
<dbReference type="SUPFAM" id="SSF50022">
    <property type="entry name" value="ISP domain"/>
    <property type="match status" value="1"/>
</dbReference>
<dbReference type="GO" id="GO:0051537">
    <property type="term" value="F:2 iron, 2 sulfur cluster binding"/>
    <property type="evidence" value="ECO:0007669"/>
    <property type="project" value="UniProtKB-KW"/>
</dbReference>
<evidence type="ECO:0000256" key="1">
    <source>
        <dbReference type="ARBA" id="ARBA00001962"/>
    </source>
</evidence>
<evidence type="ECO:0000256" key="5">
    <source>
        <dbReference type="ARBA" id="ARBA00023004"/>
    </source>
</evidence>
<dbReference type="InterPro" id="IPR001663">
    <property type="entry name" value="Rng_hydr_dOase-A"/>
</dbReference>
<gene>
    <name evidence="8" type="ORF">AU467_32565</name>
</gene>
<dbReference type="PANTHER" id="PTHR43756">
    <property type="entry name" value="CHOLINE MONOOXYGENASE, CHLOROPLASTIC"/>
    <property type="match status" value="1"/>
</dbReference>
<dbReference type="AlphaFoldDB" id="A0A101KN89"/>
<keyword evidence="4" id="KW-0560">Oxidoreductase</keyword>
<evidence type="ECO:0000256" key="3">
    <source>
        <dbReference type="ARBA" id="ARBA00022723"/>
    </source>
</evidence>